<feature type="transmembrane region" description="Helical" evidence="7">
    <location>
        <begin position="28"/>
        <end position="48"/>
    </location>
</feature>
<evidence type="ECO:0000256" key="3">
    <source>
        <dbReference type="ARBA" id="ARBA00022692"/>
    </source>
</evidence>
<feature type="transmembrane region" description="Helical" evidence="7">
    <location>
        <begin position="149"/>
        <end position="170"/>
    </location>
</feature>
<comment type="subcellular location">
    <subcellularLocation>
        <location evidence="1">Membrane</location>
        <topology evidence="1">Multi-pass membrane protein</topology>
    </subcellularLocation>
</comment>
<dbReference type="PANTHER" id="PTHR32322">
    <property type="entry name" value="INNER MEMBRANE TRANSPORTER"/>
    <property type="match status" value="1"/>
</dbReference>
<reference evidence="9 10" key="1">
    <citation type="journal article" date="2018" name="Nat. Biotechnol.">
        <title>A standardized bacterial taxonomy based on genome phylogeny substantially revises the tree of life.</title>
        <authorList>
            <person name="Parks D.H."/>
            <person name="Chuvochina M."/>
            <person name="Waite D.W."/>
            <person name="Rinke C."/>
            <person name="Skarshewski A."/>
            <person name="Chaumeil P.A."/>
            <person name="Hugenholtz P."/>
        </authorList>
    </citation>
    <scope>NUCLEOTIDE SEQUENCE [LARGE SCALE GENOMIC DNA]</scope>
    <source>
        <strain evidence="9">UBA8739</strain>
    </source>
</reference>
<feature type="region of interest" description="Disordered" evidence="6">
    <location>
        <begin position="290"/>
        <end position="316"/>
    </location>
</feature>
<evidence type="ECO:0000256" key="7">
    <source>
        <dbReference type="SAM" id="Phobius"/>
    </source>
</evidence>
<dbReference type="PANTHER" id="PTHR32322:SF2">
    <property type="entry name" value="EAMA DOMAIN-CONTAINING PROTEIN"/>
    <property type="match status" value="1"/>
</dbReference>
<evidence type="ECO:0000313" key="9">
    <source>
        <dbReference type="EMBL" id="HAE49980.1"/>
    </source>
</evidence>
<dbReference type="GO" id="GO:0016020">
    <property type="term" value="C:membrane"/>
    <property type="evidence" value="ECO:0007669"/>
    <property type="project" value="UniProtKB-SubCell"/>
</dbReference>
<feature type="transmembrane region" description="Helical" evidence="7">
    <location>
        <begin position="93"/>
        <end position="116"/>
    </location>
</feature>
<evidence type="ECO:0000256" key="4">
    <source>
        <dbReference type="ARBA" id="ARBA00022989"/>
    </source>
</evidence>
<keyword evidence="4 7" id="KW-1133">Transmembrane helix</keyword>
<organism evidence="9 10">
    <name type="scientific">Tistrella mobilis</name>
    <dbReference type="NCBI Taxonomy" id="171437"/>
    <lineage>
        <taxon>Bacteria</taxon>
        <taxon>Pseudomonadati</taxon>
        <taxon>Pseudomonadota</taxon>
        <taxon>Alphaproteobacteria</taxon>
        <taxon>Geminicoccales</taxon>
        <taxon>Geminicoccaceae</taxon>
        <taxon>Tistrella</taxon>
    </lineage>
</organism>
<dbReference type="AlphaFoldDB" id="A0A3B9IQG1"/>
<feature type="transmembrane region" description="Helical" evidence="7">
    <location>
        <begin position="123"/>
        <end position="143"/>
    </location>
</feature>
<gene>
    <name evidence="9" type="ORF">DCK97_21430</name>
</gene>
<protein>
    <submittedName>
        <fullName evidence="9">EamA family transporter</fullName>
    </submittedName>
</protein>
<keyword evidence="3 7" id="KW-0812">Transmembrane</keyword>
<dbReference type="InterPro" id="IPR050638">
    <property type="entry name" value="AA-Vitamin_Transporters"/>
</dbReference>
<sequence>MALLEAGLVISWSSGFVGTRLAVDHAPIFLVVFWRCILVSLILLPWAIRQIRRTGPLRRSGWRRLGAEAAIGALAMGGYLAGVAKGIELGVPAGLAALIADLLPIGTALLGAAFFGRHLPGRGWAGLVAGGIGVAIVGQDALASGQIPILAILLPLGGMAALAIATLWQARLPAGGAPSPLARLWLHAVVSALVFAGLAGADGGLAPPATPGFTVAVLWTGLLSSVGGYGLYWLCLARSSPTRVATVLYLSPTVTLVWAWAMFGEPLTWMMVVGTALSAWGISQVIRAEGQGSEQGKGSERRRPARIAPDGPSCRS</sequence>
<comment type="similarity">
    <text evidence="2">Belongs to the EamA transporter family.</text>
</comment>
<evidence type="ECO:0000256" key="5">
    <source>
        <dbReference type="ARBA" id="ARBA00023136"/>
    </source>
</evidence>
<dbReference type="SUPFAM" id="SSF103481">
    <property type="entry name" value="Multidrug resistance efflux transporter EmrE"/>
    <property type="match status" value="2"/>
</dbReference>
<feature type="transmembrane region" description="Helical" evidence="7">
    <location>
        <begin position="182"/>
        <end position="201"/>
    </location>
</feature>
<feature type="transmembrane region" description="Helical" evidence="7">
    <location>
        <begin position="213"/>
        <end position="232"/>
    </location>
</feature>
<dbReference type="Proteomes" id="UP000257706">
    <property type="component" value="Unassembled WGS sequence"/>
</dbReference>
<feature type="transmembrane region" description="Helical" evidence="7">
    <location>
        <begin position="244"/>
        <end position="261"/>
    </location>
</feature>
<accession>A0A3B9IQG1</accession>
<dbReference type="Pfam" id="PF00892">
    <property type="entry name" value="EamA"/>
    <property type="match status" value="2"/>
</dbReference>
<evidence type="ECO:0000256" key="2">
    <source>
        <dbReference type="ARBA" id="ARBA00007362"/>
    </source>
</evidence>
<evidence type="ECO:0000256" key="1">
    <source>
        <dbReference type="ARBA" id="ARBA00004141"/>
    </source>
</evidence>
<evidence type="ECO:0000256" key="6">
    <source>
        <dbReference type="SAM" id="MobiDB-lite"/>
    </source>
</evidence>
<name>A0A3B9IQG1_9PROT</name>
<dbReference type="EMBL" id="DMAI01000353">
    <property type="protein sequence ID" value="HAE49980.1"/>
    <property type="molecule type" value="Genomic_DNA"/>
</dbReference>
<comment type="caution">
    <text evidence="9">The sequence shown here is derived from an EMBL/GenBank/DDBJ whole genome shotgun (WGS) entry which is preliminary data.</text>
</comment>
<evidence type="ECO:0000313" key="10">
    <source>
        <dbReference type="Proteomes" id="UP000257706"/>
    </source>
</evidence>
<evidence type="ECO:0000259" key="8">
    <source>
        <dbReference type="Pfam" id="PF00892"/>
    </source>
</evidence>
<feature type="domain" description="EamA" evidence="8">
    <location>
        <begin position="6"/>
        <end position="137"/>
    </location>
</feature>
<feature type="transmembrane region" description="Helical" evidence="7">
    <location>
        <begin position="69"/>
        <end position="87"/>
    </location>
</feature>
<proteinExistence type="inferred from homology"/>
<dbReference type="InterPro" id="IPR000620">
    <property type="entry name" value="EamA_dom"/>
</dbReference>
<feature type="domain" description="EamA" evidence="8">
    <location>
        <begin position="151"/>
        <end position="283"/>
    </location>
</feature>
<dbReference type="InterPro" id="IPR037185">
    <property type="entry name" value="EmrE-like"/>
</dbReference>
<keyword evidence="5 7" id="KW-0472">Membrane</keyword>